<dbReference type="SUPFAM" id="SSF55781">
    <property type="entry name" value="GAF domain-like"/>
    <property type="match status" value="1"/>
</dbReference>
<dbReference type="PANTHER" id="PTHR30136">
    <property type="entry name" value="HELIX-TURN-HELIX TRANSCRIPTIONAL REGULATOR, ICLR FAMILY"/>
    <property type="match status" value="1"/>
</dbReference>
<dbReference type="PROSITE" id="PS51077">
    <property type="entry name" value="HTH_ICLR"/>
    <property type="match status" value="1"/>
</dbReference>
<dbReference type="GO" id="GO:0045892">
    <property type="term" value="P:negative regulation of DNA-templated transcription"/>
    <property type="evidence" value="ECO:0007669"/>
    <property type="project" value="TreeGrafter"/>
</dbReference>
<comment type="caution">
    <text evidence="6">The sequence shown here is derived from an EMBL/GenBank/DDBJ whole genome shotgun (WGS) entry which is preliminary data.</text>
</comment>
<feature type="domain" description="HTH iclR-type" evidence="4">
    <location>
        <begin position="38"/>
        <end position="99"/>
    </location>
</feature>
<dbReference type="Gene3D" id="3.30.450.40">
    <property type="match status" value="1"/>
</dbReference>
<dbReference type="Proteomes" id="UP000003204">
    <property type="component" value="Unassembled WGS sequence"/>
</dbReference>
<keyword evidence="3" id="KW-0804">Transcription</keyword>
<dbReference type="InterPro" id="IPR036388">
    <property type="entry name" value="WH-like_DNA-bd_sf"/>
</dbReference>
<dbReference type="PANTHER" id="PTHR30136:SF34">
    <property type="entry name" value="TRANSCRIPTIONAL REGULATOR"/>
    <property type="match status" value="1"/>
</dbReference>
<accession>A0A828STJ0</accession>
<evidence type="ECO:0000259" key="4">
    <source>
        <dbReference type="PROSITE" id="PS51077"/>
    </source>
</evidence>
<dbReference type="InterPro" id="IPR005471">
    <property type="entry name" value="Tscrpt_reg_IclR_N"/>
</dbReference>
<dbReference type="InterPro" id="IPR014757">
    <property type="entry name" value="Tscrpt_reg_IclR_C"/>
</dbReference>
<dbReference type="AlphaFoldDB" id="A0A828STJ0"/>
<keyword evidence="1" id="KW-0805">Transcription regulation</keyword>
<dbReference type="Pfam" id="PF09339">
    <property type="entry name" value="HTH_IclR"/>
    <property type="match status" value="1"/>
</dbReference>
<evidence type="ECO:0000256" key="2">
    <source>
        <dbReference type="ARBA" id="ARBA00023125"/>
    </source>
</evidence>
<protein>
    <submittedName>
        <fullName evidence="6">Transcriptional regulator, IclR family protein</fullName>
    </submittedName>
</protein>
<dbReference type="InterPro" id="IPR036390">
    <property type="entry name" value="WH_DNA-bd_sf"/>
</dbReference>
<name>A0A828STJ0_ACIBA</name>
<dbReference type="InterPro" id="IPR029016">
    <property type="entry name" value="GAF-like_dom_sf"/>
</dbReference>
<evidence type="ECO:0000313" key="7">
    <source>
        <dbReference type="Proteomes" id="UP000003204"/>
    </source>
</evidence>
<gene>
    <name evidence="6" type="ORF">HMPREF0022_00481</name>
</gene>
<sequence>MPQFEPCFIYRKTTRMSLEIEEDSQESETTKNDDRYLVPGLVRGLAILQAFNQQAQEMTITEIAEILEVNRSSAFRLIYTLEACGYLRKASQKTYALDSKVMELGFNSLSKLSLLDLSTPLMKELRDQTKLAVHLTVLEGTHIVFVNNVQSMGTFTSNISLGTRWPAHATVIGQMLLSDLPEAEVRQRYRNFNDWDSYSELTPTSLKALLQKLNYVKTQKSMVSWGHYNHDMAACAAPIFKQSNGKMVAVLSVSCPITTYDEKTFKEDIAALVIATADKISKFIY</sequence>
<dbReference type="GO" id="GO:0003700">
    <property type="term" value="F:DNA-binding transcription factor activity"/>
    <property type="evidence" value="ECO:0007669"/>
    <property type="project" value="TreeGrafter"/>
</dbReference>
<dbReference type="Pfam" id="PF01614">
    <property type="entry name" value="IclR_C"/>
    <property type="match status" value="1"/>
</dbReference>
<proteinExistence type="predicted"/>
<dbReference type="SMART" id="SM00346">
    <property type="entry name" value="HTH_ICLR"/>
    <property type="match status" value="1"/>
</dbReference>
<dbReference type="SUPFAM" id="SSF46785">
    <property type="entry name" value="Winged helix' DNA-binding domain"/>
    <property type="match status" value="1"/>
</dbReference>
<organism evidence="6 7">
    <name type="scientific">Acinetobacter baumannii 6014059</name>
    <dbReference type="NCBI Taxonomy" id="525242"/>
    <lineage>
        <taxon>Bacteria</taxon>
        <taxon>Pseudomonadati</taxon>
        <taxon>Pseudomonadota</taxon>
        <taxon>Gammaproteobacteria</taxon>
        <taxon>Moraxellales</taxon>
        <taxon>Moraxellaceae</taxon>
        <taxon>Acinetobacter</taxon>
        <taxon>Acinetobacter calcoaceticus/baumannii complex</taxon>
    </lineage>
</organism>
<dbReference type="PROSITE" id="PS51078">
    <property type="entry name" value="ICLR_ED"/>
    <property type="match status" value="1"/>
</dbReference>
<evidence type="ECO:0000256" key="3">
    <source>
        <dbReference type="ARBA" id="ARBA00023163"/>
    </source>
</evidence>
<evidence type="ECO:0000256" key="1">
    <source>
        <dbReference type="ARBA" id="ARBA00023015"/>
    </source>
</evidence>
<dbReference type="Gene3D" id="1.10.10.10">
    <property type="entry name" value="Winged helix-like DNA-binding domain superfamily/Winged helix DNA-binding domain"/>
    <property type="match status" value="1"/>
</dbReference>
<evidence type="ECO:0000313" key="6">
    <source>
        <dbReference type="EMBL" id="EGJ69792.1"/>
    </source>
</evidence>
<dbReference type="GO" id="GO:0003677">
    <property type="term" value="F:DNA binding"/>
    <property type="evidence" value="ECO:0007669"/>
    <property type="project" value="UniProtKB-KW"/>
</dbReference>
<keyword evidence="2" id="KW-0238">DNA-binding</keyword>
<dbReference type="InterPro" id="IPR050707">
    <property type="entry name" value="HTH_MetabolicPath_Reg"/>
</dbReference>
<evidence type="ECO:0000259" key="5">
    <source>
        <dbReference type="PROSITE" id="PS51078"/>
    </source>
</evidence>
<feature type="domain" description="IclR-ED" evidence="5">
    <location>
        <begin position="100"/>
        <end position="285"/>
    </location>
</feature>
<dbReference type="EMBL" id="ACYS02000010">
    <property type="protein sequence ID" value="EGJ69792.1"/>
    <property type="molecule type" value="Genomic_DNA"/>
</dbReference>
<reference evidence="6 7" key="1">
    <citation type="submission" date="2011-04" db="EMBL/GenBank/DDBJ databases">
        <authorList>
            <person name="Weinstock G."/>
            <person name="Sodergren E."/>
            <person name="Clifton S."/>
            <person name="Fulton L."/>
            <person name="Fulton B."/>
            <person name="Courtney L."/>
            <person name="Fronick C."/>
            <person name="Harrison M."/>
            <person name="Strong C."/>
            <person name="Farmer C."/>
            <person name="Delahaunty K."/>
            <person name="Markovic C."/>
            <person name="Hall O."/>
            <person name="Minx P."/>
            <person name="Tomlinson C."/>
            <person name="Mitreva M."/>
            <person name="Hou S."/>
            <person name="Chen J."/>
            <person name="Wollam A."/>
            <person name="Pepin K.H."/>
            <person name="Johnson M."/>
            <person name="Bhonagiri V."/>
            <person name="Zhang X."/>
            <person name="Suruliraj S."/>
            <person name="Warren W."/>
            <person name="Chinwalla A."/>
            <person name="Mardis E.R."/>
            <person name="Wilson R.K."/>
        </authorList>
    </citation>
    <scope>NUCLEOTIDE SEQUENCE [LARGE SCALE GENOMIC DNA]</scope>
    <source>
        <strain evidence="6 7">6014059</strain>
    </source>
</reference>